<name>A0A5J6ZC47_9CORY</name>
<dbReference type="InterPro" id="IPR001509">
    <property type="entry name" value="Epimerase_deHydtase"/>
</dbReference>
<dbReference type="EMBL" id="CP045032">
    <property type="protein sequence ID" value="QFQ03303.1"/>
    <property type="molecule type" value="Genomic_DNA"/>
</dbReference>
<dbReference type="Proteomes" id="UP000326711">
    <property type="component" value="Chromosome"/>
</dbReference>
<dbReference type="OrthoDB" id="9801773at2"/>
<reference evidence="5" key="1">
    <citation type="submission" date="2019-10" db="EMBL/GenBank/DDBJ databases">
        <title>Complete genome sequence of Corynebacterium urogenitalis DSM 108747, isolated from the genital tract of a cow.</title>
        <authorList>
            <person name="Ruckert C."/>
            <person name="Ballas P."/>
            <person name="Wagener K."/>
            <person name="Drillich M."/>
            <person name="Kaempfer P."/>
            <person name="Busse H.-J."/>
            <person name="Ehling-Schulz M."/>
        </authorList>
    </citation>
    <scope>NUCLEOTIDE SEQUENCE [LARGE SCALE GENOMIC DNA]</scope>
    <source>
        <strain evidence="5">LMM 1652</strain>
    </source>
</reference>
<comment type="similarity">
    <text evidence="1">Belongs to the NAD(P)-dependent epimerase/dehydratase family. SDR39U1 subfamily.</text>
</comment>
<dbReference type="Pfam" id="PF08338">
    <property type="entry name" value="DUF1731"/>
    <property type="match status" value="1"/>
</dbReference>
<dbReference type="SUPFAM" id="SSF55961">
    <property type="entry name" value="Bet v1-like"/>
    <property type="match status" value="1"/>
</dbReference>
<dbReference type="AlphaFoldDB" id="A0A5J6ZC47"/>
<dbReference type="Gene3D" id="3.30.530.20">
    <property type="match status" value="1"/>
</dbReference>
<evidence type="ECO:0000313" key="4">
    <source>
        <dbReference type="EMBL" id="QFQ03303.1"/>
    </source>
</evidence>
<evidence type="ECO:0000256" key="1">
    <source>
        <dbReference type="ARBA" id="ARBA00009353"/>
    </source>
</evidence>
<dbReference type="NCBIfam" id="TIGR01777">
    <property type="entry name" value="yfcH"/>
    <property type="match status" value="1"/>
</dbReference>
<organism evidence="4 5">
    <name type="scientific">Corynebacterium urogenitale</name>
    <dbReference type="NCBI Taxonomy" id="2487892"/>
    <lineage>
        <taxon>Bacteria</taxon>
        <taxon>Bacillati</taxon>
        <taxon>Actinomycetota</taxon>
        <taxon>Actinomycetes</taxon>
        <taxon>Mycobacteriales</taxon>
        <taxon>Corynebacteriaceae</taxon>
        <taxon>Corynebacterium</taxon>
    </lineage>
</organism>
<feature type="domain" description="NAD-dependent epimerase/dehydratase" evidence="2">
    <location>
        <begin position="153"/>
        <end position="339"/>
    </location>
</feature>
<sequence length="436" mass="47184">MSTITFTQVLDAPLDEVWDVHTRPGIVNRLMPGFSRFRTVQQASNLRDGTTLFKLPGGLSWNSTHDPAGYEDKHYFTDICVTPGLGPITGWRHKHQFEAISDTQTLLTDQITLNLPTALAKPLLKRVFAHRHHTLAGDLARMKEWRTADAKTIAVTGSSGLVGTQLCALLEVSGHEVIRVGRDEVASIDLTGVDAVVHLGGHPIAGRFTDAHLKKVRDSRVEPTRALAENAARRGVQTFVCASAVGFYGNDRSELADETAAQGRGELAQIVAEWETACQPARDAGLRVVNVRSGLVLAGGSPMLDLLTASVRVGGGKLGTGRQHFAWVSLDDVVDIYYRSIFDATLDGAVNAVGPDRVTNEEFTRELARVAKGKDLIPVPKAAPTALLGERGAEELALADQNVEPAVLHRAGHRFRHATVRDALLHEVGGEEPLTR</sequence>
<dbReference type="KEGG" id="cuo:CUROG_09815"/>
<keyword evidence="5" id="KW-1185">Reference proteome</keyword>
<protein>
    <submittedName>
        <fullName evidence="4">Epimerase family protein</fullName>
    </submittedName>
</protein>
<dbReference type="Gene3D" id="3.40.50.720">
    <property type="entry name" value="NAD(P)-binding Rossmann-like Domain"/>
    <property type="match status" value="1"/>
</dbReference>
<feature type="domain" description="DUF1731" evidence="3">
    <location>
        <begin position="379"/>
        <end position="426"/>
    </location>
</feature>
<proteinExistence type="inferred from homology"/>
<dbReference type="SUPFAM" id="SSF51735">
    <property type="entry name" value="NAD(P)-binding Rossmann-fold domains"/>
    <property type="match status" value="1"/>
</dbReference>
<evidence type="ECO:0000259" key="3">
    <source>
        <dbReference type="Pfam" id="PF08338"/>
    </source>
</evidence>
<dbReference type="RefSeq" id="WP_151903555.1">
    <property type="nucleotide sequence ID" value="NZ_CP045032.1"/>
</dbReference>
<dbReference type="PANTHER" id="PTHR11092">
    <property type="entry name" value="SUGAR NUCLEOTIDE EPIMERASE RELATED"/>
    <property type="match status" value="1"/>
</dbReference>
<dbReference type="InterPro" id="IPR013549">
    <property type="entry name" value="DUF1731"/>
</dbReference>
<dbReference type="InterPro" id="IPR023393">
    <property type="entry name" value="START-like_dom_sf"/>
</dbReference>
<gene>
    <name evidence="4" type="ORF">CUROG_09815</name>
</gene>
<dbReference type="InterPro" id="IPR010099">
    <property type="entry name" value="SDR39U1"/>
</dbReference>
<dbReference type="InterPro" id="IPR036291">
    <property type="entry name" value="NAD(P)-bd_dom_sf"/>
</dbReference>
<dbReference type="Pfam" id="PF01370">
    <property type="entry name" value="Epimerase"/>
    <property type="match status" value="1"/>
</dbReference>
<evidence type="ECO:0000259" key="2">
    <source>
        <dbReference type="Pfam" id="PF01370"/>
    </source>
</evidence>
<accession>A0A5J6ZC47</accession>
<dbReference type="PANTHER" id="PTHR11092:SF0">
    <property type="entry name" value="EPIMERASE FAMILY PROTEIN SDR39U1"/>
    <property type="match status" value="1"/>
</dbReference>
<evidence type="ECO:0000313" key="5">
    <source>
        <dbReference type="Proteomes" id="UP000326711"/>
    </source>
</evidence>